<dbReference type="SUPFAM" id="SSF50677">
    <property type="entry name" value="ValRS/IleRS/LeuRS editing domain"/>
    <property type="match status" value="1"/>
</dbReference>
<dbReference type="SUPFAM" id="SSF47323">
    <property type="entry name" value="Anticodon-binding domain of a subclass of class I aminoacyl-tRNA synthetases"/>
    <property type="match status" value="1"/>
</dbReference>
<evidence type="ECO:0000259" key="13">
    <source>
        <dbReference type="Pfam" id="PF13603"/>
    </source>
</evidence>
<comment type="catalytic activity">
    <reaction evidence="10">
        <text>tRNA(Leu) + L-leucine + ATP = L-leucyl-tRNA(Leu) + AMP + diphosphate</text>
        <dbReference type="Rhea" id="RHEA:11688"/>
        <dbReference type="Rhea" id="RHEA-COMP:9613"/>
        <dbReference type="Rhea" id="RHEA-COMP:9622"/>
        <dbReference type="ChEBI" id="CHEBI:30616"/>
        <dbReference type="ChEBI" id="CHEBI:33019"/>
        <dbReference type="ChEBI" id="CHEBI:57427"/>
        <dbReference type="ChEBI" id="CHEBI:78442"/>
        <dbReference type="ChEBI" id="CHEBI:78494"/>
        <dbReference type="ChEBI" id="CHEBI:456215"/>
        <dbReference type="EC" id="6.1.1.4"/>
    </reaction>
</comment>
<dbReference type="AlphaFoldDB" id="A0A6J6F4M5"/>
<evidence type="ECO:0000256" key="9">
    <source>
        <dbReference type="ARBA" id="ARBA00030520"/>
    </source>
</evidence>
<dbReference type="Gene3D" id="1.10.730.10">
    <property type="entry name" value="Isoleucyl-tRNA Synthetase, Domain 1"/>
    <property type="match status" value="2"/>
</dbReference>
<dbReference type="NCBIfam" id="TIGR00396">
    <property type="entry name" value="leuS_bact"/>
    <property type="match status" value="1"/>
</dbReference>
<dbReference type="InterPro" id="IPR009080">
    <property type="entry name" value="tRNAsynth_Ia_anticodon-bd"/>
</dbReference>
<dbReference type="FunFam" id="3.40.50.620:FF:000056">
    <property type="entry name" value="Leucine--tRNA ligase"/>
    <property type="match status" value="1"/>
</dbReference>
<comment type="similarity">
    <text evidence="1">Belongs to the class-I aminoacyl-tRNA synthetase family.</text>
</comment>
<evidence type="ECO:0000256" key="5">
    <source>
        <dbReference type="ARBA" id="ARBA00022741"/>
    </source>
</evidence>
<dbReference type="InterPro" id="IPR014729">
    <property type="entry name" value="Rossmann-like_a/b/a_fold"/>
</dbReference>
<dbReference type="InterPro" id="IPR013155">
    <property type="entry name" value="M/V/L/I-tRNA-synth_anticd-bd"/>
</dbReference>
<feature type="domain" description="Methionyl/Valyl/Leucyl/Isoleucyl-tRNA synthetase anticodon-binding" evidence="11">
    <location>
        <begin position="805"/>
        <end position="914"/>
    </location>
</feature>
<accession>A0A6J6F4M5</accession>
<dbReference type="Pfam" id="PF13603">
    <property type="entry name" value="tRNA-synt_1_2"/>
    <property type="match status" value="1"/>
</dbReference>
<reference evidence="14" key="1">
    <citation type="submission" date="2020-05" db="EMBL/GenBank/DDBJ databases">
        <authorList>
            <person name="Chiriac C."/>
            <person name="Salcher M."/>
            <person name="Ghai R."/>
            <person name="Kavagutti S V."/>
        </authorList>
    </citation>
    <scope>NUCLEOTIDE SEQUENCE</scope>
</reference>
<keyword evidence="8" id="KW-0030">Aminoacyl-tRNA synthetase</keyword>
<dbReference type="PANTHER" id="PTHR43740">
    <property type="entry name" value="LEUCYL-TRNA SYNTHETASE"/>
    <property type="match status" value="1"/>
</dbReference>
<gene>
    <name evidence="14" type="ORF">UFOPK1493_03146</name>
</gene>
<feature type="domain" description="Methionyl/Leucyl tRNA synthetase" evidence="12">
    <location>
        <begin position="66"/>
        <end position="171"/>
    </location>
</feature>
<dbReference type="FunFam" id="3.40.50.620:FF:000087">
    <property type="entry name" value="Leucine--tRNA ligase"/>
    <property type="match status" value="1"/>
</dbReference>
<dbReference type="PRINTS" id="PR00985">
    <property type="entry name" value="TRNASYNTHLEU"/>
</dbReference>
<organism evidence="14">
    <name type="scientific">freshwater metagenome</name>
    <dbReference type="NCBI Taxonomy" id="449393"/>
    <lineage>
        <taxon>unclassified sequences</taxon>
        <taxon>metagenomes</taxon>
        <taxon>ecological metagenomes</taxon>
    </lineage>
</organism>
<keyword evidence="3" id="KW-0963">Cytoplasm</keyword>
<evidence type="ECO:0000256" key="10">
    <source>
        <dbReference type="ARBA" id="ARBA00047469"/>
    </source>
</evidence>
<dbReference type="InterPro" id="IPR025709">
    <property type="entry name" value="Leu_tRNA-synth_edit"/>
</dbReference>
<dbReference type="InterPro" id="IPR001412">
    <property type="entry name" value="aa-tRNA-synth_I_CS"/>
</dbReference>
<keyword evidence="7" id="KW-0648">Protein biosynthesis</keyword>
<dbReference type="GO" id="GO:0006429">
    <property type="term" value="P:leucyl-tRNA aminoacylation"/>
    <property type="evidence" value="ECO:0007669"/>
    <property type="project" value="InterPro"/>
</dbReference>
<evidence type="ECO:0000256" key="2">
    <source>
        <dbReference type="ARBA" id="ARBA00013164"/>
    </source>
</evidence>
<dbReference type="InterPro" id="IPR009008">
    <property type="entry name" value="Val/Leu/Ile-tRNA-synth_edit"/>
</dbReference>
<evidence type="ECO:0000256" key="4">
    <source>
        <dbReference type="ARBA" id="ARBA00022598"/>
    </source>
</evidence>
<dbReference type="GO" id="GO:0002161">
    <property type="term" value="F:aminoacyl-tRNA deacylase activity"/>
    <property type="evidence" value="ECO:0007669"/>
    <property type="project" value="InterPro"/>
</dbReference>
<dbReference type="GO" id="GO:0005739">
    <property type="term" value="C:mitochondrion"/>
    <property type="evidence" value="ECO:0007669"/>
    <property type="project" value="UniProtKB-ARBA"/>
</dbReference>
<dbReference type="PROSITE" id="PS00178">
    <property type="entry name" value="AA_TRNA_LIGASE_I"/>
    <property type="match status" value="1"/>
</dbReference>
<evidence type="ECO:0000256" key="3">
    <source>
        <dbReference type="ARBA" id="ARBA00022490"/>
    </source>
</evidence>
<evidence type="ECO:0000259" key="11">
    <source>
        <dbReference type="Pfam" id="PF08264"/>
    </source>
</evidence>
<keyword evidence="5" id="KW-0547">Nucleotide-binding</keyword>
<dbReference type="Pfam" id="PF08264">
    <property type="entry name" value="Anticodon_1"/>
    <property type="match status" value="1"/>
</dbReference>
<dbReference type="HAMAP" id="MF_00049_B">
    <property type="entry name" value="Leu_tRNA_synth_B"/>
    <property type="match status" value="1"/>
</dbReference>
<dbReference type="GO" id="GO:0004823">
    <property type="term" value="F:leucine-tRNA ligase activity"/>
    <property type="evidence" value="ECO:0007669"/>
    <property type="project" value="UniProtKB-EC"/>
</dbReference>
<evidence type="ECO:0000256" key="8">
    <source>
        <dbReference type="ARBA" id="ARBA00023146"/>
    </source>
</evidence>
<dbReference type="PANTHER" id="PTHR43740:SF2">
    <property type="entry name" value="LEUCINE--TRNA LIGASE, MITOCHONDRIAL"/>
    <property type="match status" value="1"/>
</dbReference>
<dbReference type="CDD" id="cd07958">
    <property type="entry name" value="Anticodon_Ia_Leu_BEm"/>
    <property type="match status" value="1"/>
</dbReference>
<keyword evidence="4" id="KW-0436">Ligase</keyword>
<dbReference type="EC" id="6.1.1.4" evidence="2"/>
<evidence type="ECO:0000256" key="7">
    <source>
        <dbReference type="ARBA" id="ARBA00022917"/>
    </source>
</evidence>
<dbReference type="Gene3D" id="3.90.740.10">
    <property type="entry name" value="Valyl/Leucyl/Isoleucyl-tRNA synthetase, editing domain"/>
    <property type="match status" value="1"/>
</dbReference>
<evidence type="ECO:0000259" key="12">
    <source>
        <dbReference type="Pfam" id="PF09334"/>
    </source>
</evidence>
<evidence type="ECO:0000256" key="1">
    <source>
        <dbReference type="ARBA" id="ARBA00005594"/>
    </source>
</evidence>
<protein>
    <recommendedName>
        <fullName evidence="2">leucine--tRNA ligase</fullName>
        <ecNumber evidence="2">6.1.1.4</ecNumber>
    </recommendedName>
    <alternativeName>
        <fullName evidence="9">Leucyl-tRNA synthetase</fullName>
    </alternativeName>
</protein>
<dbReference type="GO" id="GO:0005524">
    <property type="term" value="F:ATP binding"/>
    <property type="evidence" value="ECO:0007669"/>
    <property type="project" value="UniProtKB-KW"/>
</dbReference>
<dbReference type="GO" id="GO:0005829">
    <property type="term" value="C:cytosol"/>
    <property type="evidence" value="ECO:0007669"/>
    <property type="project" value="TreeGrafter"/>
</dbReference>
<dbReference type="FunFam" id="3.40.50.620:FF:000060">
    <property type="entry name" value="Leucine--tRNA ligase"/>
    <property type="match status" value="1"/>
</dbReference>
<evidence type="ECO:0000256" key="6">
    <source>
        <dbReference type="ARBA" id="ARBA00022840"/>
    </source>
</evidence>
<dbReference type="InterPro" id="IPR002302">
    <property type="entry name" value="Leu-tRNA-ligase"/>
</dbReference>
<sequence length="951" mass="105874">MSTASESPTSESQHAFRYSGALAQEIELRWHDWWDANGTFHTPNPAGPLGDPRVADQPKLFVLDMFPYPSGAGLHMGHPLGFTATDIYARYHRMTGKNVLYTMGFDAFGLPAEQYAVQTGQHPAITTDQNIANIRTQLRRLGLSHDPRRSISTTDPGYYRWTQWIFTQIFNSWYDTDRTTARPISELVQEFAAGTRATPDGRPWAELSASEQADVLDDHRLAYISEAPVNWCPGLGTVVANEEVTADGRSDRGNFPVFKRNMRQWMMRITAYADRLVDDLDLLDWTDSIKAMQRNWIGRSEGARVDFGVTTVGGAADVITVFTTRPDTLFGASFMVLAPEHPLVDALTTPEQAATVAEYRRQASTKSDVARQVEDKTKTGVFTGSYATNPINGEQIPVWIADYVLMGYGTGAIMAVPCGDERDFEFARQFGLPIPAIQQPPASWFAEHGIDPTLDTAAWPQAFVGDAPYVNSSNESLDVNGISDVATGKRRTNEWLEANGHGQATINYKLRDWLFSRQRYWGEPFPVVYDETGHAHTLPDELLPLELPPTDSFSPRTFDPDDAMSNPESPLDRLTDWVRVELDLGDGPKRYRRDTNVMPQWAGSCWYELRYCDPTNEDAFIDPEVERYWMGPQPDGRTGGVDLYVGGVEHAVLHLLYARFWHKVLFDLGHVSSPEPYHRLFNQGYILAAAFQDERGMYVDAFGVEERDGKHFSGGEPVTREYGKMGKSLKNAVAPDEVCGEYGADTLRLYLMSMGPLDASRPWESKDVVGMLRFLQRVWRNLVDEDTGALRSDLPALDDTTDRILHRTIDGVRSDLEGLRFNTAIAKLIELNNALTKLGGCPREIADHLVLMVAPFAPHLAEELWRKLGHDETVTYQSFPVADPAKLVQDTIELPVQINGKVRSRITVPAAADAAAVEAAALADEKVQASLAGATPKKVVVVPGRTVSLVV</sequence>
<dbReference type="SUPFAM" id="SSF52374">
    <property type="entry name" value="Nucleotidylyl transferase"/>
    <property type="match status" value="1"/>
</dbReference>
<dbReference type="EMBL" id="CAEZSR010000160">
    <property type="protein sequence ID" value="CAB4581854.1"/>
    <property type="molecule type" value="Genomic_DNA"/>
</dbReference>
<dbReference type="Pfam" id="PF09334">
    <property type="entry name" value="tRNA-synt_1g"/>
    <property type="match status" value="1"/>
</dbReference>
<dbReference type="Gene3D" id="3.40.50.620">
    <property type="entry name" value="HUPs"/>
    <property type="match status" value="3"/>
</dbReference>
<name>A0A6J6F4M5_9ZZZZ</name>
<proteinExistence type="inferred from homology"/>
<dbReference type="FunFam" id="1.10.730.10:FF:000011">
    <property type="entry name" value="Leucine--tRNA ligase chloroplastic/mitochondrial"/>
    <property type="match status" value="1"/>
</dbReference>
<evidence type="ECO:0000313" key="14">
    <source>
        <dbReference type="EMBL" id="CAB4581854.1"/>
    </source>
</evidence>
<keyword evidence="6" id="KW-0067">ATP-binding</keyword>
<feature type="domain" description="Leucyl-tRNA synthetase editing" evidence="13">
    <location>
        <begin position="294"/>
        <end position="442"/>
    </location>
</feature>
<dbReference type="InterPro" id="IPR015413">
    <property type="entry name" value="Methionyl/Leucyl_tRNA_Synth"/>
</dbReference>